<dbReference type="InterPro" id="IPR013210">
    <property type="entry name" value="LRR_N_plant-typ"/>
</dbReference>
<dbReference type="InterPro" id="IPR032675">
    <property type="entry name" value="LRR_dom_sf"/>
</dbReference>
<feature type="transmembrane region" description="Helical" evidence="8">
    <location>
        <begin position="287"/>
        <end position="308"/>
    </location>
</feature>
<keyword evidence="6 8" id="KW-0472">Membrane</keyword>
<sequence length="659" mass="71722">MPTGAQAAAAYPVRPRLSPTTTSFSVTIILVLVFSSSLVAAQENASDALLKFKSSLANADPALANWGSSTSPCSGDHANWVGVLCFNGYVWGLQLENMNLKGQIDINSLVPLRFLRTLSFMNNNFEGVMPDWRKLGALKSLYLSNNQFSGQIPNDAFKGMNSLKKIYMANNKFTGPIPSSLESPKLIELRLENNQFTGSIPAISSENLKVLNVSNNQLEGPIPAALLKMDPSSFSGNKGLCGQPLQSCDPTMPPPDLEPSLVPPPGTPPTPGTATNEKKSSTSPARIAIIVISILLGLFLIILLFLLYSRSRRSQTPILGRELSPPSNGKTVSAAAVAAVASTDMGGSGRKGEPQQQAGKLSFVRDDRQKFDLQDLMRASAEVLGSGNFGASYKAVLVDGEALVVKRFKQMNNVAKEDFHEHMRRLGRLKHPNLLPLVAYLYRKEEKLLVFDFVHNGSLATHLHGKRSAEQPGLSWANRLKIIKGVAKGLTYLYSELPTLTVPHGHLKSSNVLIDNNFNPLLMDYTLAPVVNPSQVHEILVAYKSPEYAQKGSICKKTDVWCLGVLILETLTGKLVAKYLAQGCGQYGSDLAGWISAIVGEATTNITQVFDKEIEISTDSCRVEMEKLLQIGIACCQEDLDKRLDLEEALKQIEQVQES</sequence>
<dbReference type="Pfam" id="PF00069">
    <property type="entry name" value="Pkinase"/>
    <property type="match status" value="1"/>
</dbReference>
<evidence type="ECO:0000256" key="2">
    <source>
        <dbReference type="ARBA" id="ARBA00022614"/>
    </source>
</evidence>
<keyword evidence="3 8" id="KW-0812">Transmembrane</keyword>
<feature type="transmembrane region" description="Helical" evidence="8">
    <location>
        <begin position="22"/>
        <end position="41"/>
    </location>
</feature>
<keyword evidence="11" id="KW-1185">Reference proteome</keyword>
<feature type="domain" description="Protein kinase" evidence="9">
    <location>
        <begin position="378"/>
        <end position="659"/>
    </location>
</feature>
<evidence type="ECO:0000256" key="7">
    <source>
        <dbReference type="SAM" id="MobiDB-lite"/>
    </source>
</evidence>
<dbReference type="PANTHER" id="PTHR48007:SF64">
    <property type="entry name" value="POLLEN RECEPTOR-LIKE KINASE 1"/>
    <property type="match status" value="1"/>
</dbReference>
<dbReference type="PROSITE" id="PS50011">
    <property type="entry name" value="PROTEIN_KINASE_DOM"/>
    <property type="match status" value="1"/>
</dbReference>
<evidence type="ECO:0000313" key="11">
    <source>
        <dbReference type="Proteomes" id="UP001318860"/>
    </source>
</evidence>
<keyword evidence="4" id="KW-0677">Repeat</keyword>
<organism evidence="10 11">
    <name type="scientific">Rehmannia glutinosa</name>
    <name type="common">Chinese foxglove</name>
    <dbReference type="NCBI Taxonomy" id="99300"/>
    <lineage>
        <taxon>Eukaryota</taxon>
        <taxon>Viridiplantae</taxon>
        <taxon>Streptophyta</taxon>
        <taxon>Embryophyta</taxon>
        <taxon>Tracheophyta</taxon>
        <taxon>Spermatophyta</taxon>
        <taxon>Magnoliopsida</taxon>
        <taxon>eudicotyledons</taxon>
        <taxon>Gunneridae</taxon>
        <taxon>Pentapetalae</taxon>
        <taxon>asterids</taxon>
        <taxon>lamiids</taxon>
        <taxon>Lamiales</taxon>
        <taxon>Orobanchaceae</taxon>
        <taxon>Rehmannieae</taxon>
        <taxon>Rehmannia</taxon>
    </lineage>
</organism>
<dbReference type="PANTHER" id="PTHR48007">
    <property type="entry name" value="LEUCINE-RICH REPEAT RECEPTOR-LIKE PROTEIN KINASE PXC1"/>
    <property type="match status" value="1"/>
</dbReference>
<dbReference type="EMBL" id="JABTTQ020000006">
    <property type="protein sequence ID" value="KAK6153412.1"/>
    <property type="molecule type" value="Genomic_DNA"/>
</dbReference>
<evidence type="ECO:0000256" key="1">
    <source>
        <dbReference type="ARBA" id="ARBA00004370"/>
    </source>
</evidence>
<accession>A0ABR0X171</accession>
<feature type="compositionally biased region" description="Pro residues" evidence="7">
    <location>
        <begin position="251"/>
        <end position="271"/>
    </location>
</feature>
<feature type="region of interest" description="Disordered" evidence="7">
    <location>
        <begin position="239"/>
        <end position="280"/>
    </location>
</feature>
<evidence type="ECO:0000256" key="8">
    <source>
        <dbReference type="SAM" id="Phobius"/>
    </source>
</evidence>
<proteinExistence type="predicted"/>
<dbReference type="Pfam" id="PF08263">
    <property type="entry name" value="LRRNT_2"/>
    <property type="match status" value="1"/>
</dbReference>
<protein>
    <recommendedName>
        <fullName evidence="9">Protein kinase domain-containing protein</fullName>
    </recommendedName>
</protein>
<evidence type="ECO:0000256" key="5">
    <source>
        <dbReference type="ARBA" id="ARBA00022989"/>
    </source>
</evidence>
<dbReference type="Gene3D" id="3.80.10.10">
    <property type="entry name" value="Ribonuclease Inhibitor"/>
    <property type="match status" value="2"/>
</dbReference>
<gene>
    <name evidence="10" type="ORF">DH2020_013051</name>
</gene>
<dbReference type="Gene3D" id="3.30.200.20">
    <property type="entry name" value="Phosphorylase Kinase, domain 1"/>
    <property type="match status" value="1"/>
</dbReference>
<dbReference type="Pfam" id="PF13855">
    <property type="entry name" value="LRR_8"/>
    <property type="match status" value="1"/>
</dbReference>
<dbReference type="Gene3D" id="1.10.510.10">
    <property type="entry name" value="Transferase(Phosphotransferase) domain 1"/>
    <property type="match status" value="1"/>
</dbReference>
<evidence type="ECO:0000259" key="9">
    <source>
        <dbReference type="PROSITE" id="PS50011"/>
    </source>
</evidence>
<dbReference type="Pfam" id="PF00560">
    <property type="entry name" value="LRR_1"/>
    <property type="match status" value="1"/>
</dbReference>
<evidence type="ECO:0000256" key="4">
    <source>
        <dbReference type="ARBA" id="ARBA00022737"/>
    </source>
</evidence>
<name>A0ABR0X171_REHGL</name>
<reference evidence="10 11" key="1">
    <citation type="journal article" date="2021" name="Comput. Struct. Biotechnol. J.">
        <title>De novo genome assembly of the potent medicinal plant Rehmannia glutinosa using nanopore technology.</title>
        <authorList>
            <person name="Ma L."/>
            <person name="Dong C."/>
            <person name="Song C."/>
            <person name="Wang X."/>
            <person name="Zheng X."/>
            <person name="Niu Y."/>
            <person name="Chen S."/>
            <person name="Feng W."/>
        </authorList>
    </citation>
    <scope>NUCLEOTIDE SEQUENCE [LARGE SCALE GENOMIC DNA]</scope>
    <source>
        <strain evidence="10">DH-2019</strain>
    </source>
</reference>
<comment type="subcellular location">
    <subcellularLocation>
        <location evidence="1">Membrane</location>
    </subcellularLocation>
</comment>
<evidence type="ECO:0000256" key="3">
    <source>
        <dbReference type="ARBA" id="ARBA00022692"/>
    </source>
</evidence>
<keyword evidence="5 8" id="KW-1133">Transmembrane helix</keyword>
<dbReference type="InterPro" id="IPR001611">
    <property type="entry name" value="Leu-rich_rpt"/>
</dbReference>
<dbReference type="Proteomes" id="UP001318860">
    <property type="component" value="Unassembled WGS sequence"/>
</dbReference>
<evidence type="ECO:0000313" key="10">
    <source>
        <dbReference type="EMBL" id="KAK6153412.1"/>
    </source>
</evidence>
<keyword evidence="2" id="KW-0433">Leucine-rich repeat</keyword>
<dbReference type="SUPFAM" id="SSF52058">
    <property type="entry name" value="L domain-like"/>
    <property type="match status" value="1"/>
</dbReference>
<dbReference type="InterPro" id="IPR046959">
    <property type="entry name" value="PRK1-6/SRF4-like"/>
</dbReference>
<dbReference type="SUPFAM" id="SSF56112">
    <property type="entry name" value="Protein kinase-like (PK-like)"/>
    <property type="match status" value="1"/>
</dbReference>
<evidence type="ECO:0000256" key="6">
    <source>
        <dbReference type="ARBA" id="ARBA00023136"/>
    </source>
</evidence>
<dbReference type="InterPro" id="IPR011009">
    <property type="entry name" value="Kinase-like_dom_sf"/>
</dbReference>
<comment type="caution">
    <text evidence="10">The sequence shown here is derived from an EMBL/GenBank/DDBJ whole genome shotgun (WGS) entry which is preliminary data.</text>
</comment>
<dbReference type="InterPro" id="IPR000719">
    <property type="entry name" value="Prot_kinase_dom"/>
</dbReference>